<dbReference type="AlphaFoldDB" id="A0AAP0J0Q9"/>
<evidence type="ECO:0000313" key="3">
    <source>
        <dbReference type="Proteomes" id="UP001417504"/>
    </source>
</evidence>
<comment type="caution">
    <text evidence="2">The sequence shown here is derived from an EMBL/GenBank/DDBJ whole genome shotgun (WGS) entry which is preliminary data.</text>
</comment>
<proteinExistence type="predicted"/>
<sequence length="148" mass="16649">MASPSSLPFHSRRHSPRSPSPPPSSSRCQRAARSLGSRTRRRPSDLDWVEQLGVSPLDCQTLMEIIYANSQTLHTIRLDEALIGEVEEDDHQYYYSFIRNTGPNFTELRNGQDAKDVSVLGLAQAVSRLAKATFVKRIVIDYHIVPLS</sequence>
<evidence type="ECO:0000256" key="1">
    <source>
        <dbReference type="SAM" id="MobiDB-lite"/>
    </source>
</evidence>
<evidence type="ECO:0000313" key="2">
    <source>
        <dbReference type="EMBL" id="KAK9124368.1"/>
    </source>
</evidence>
<dbReference type="Proteomes" id="UP001417504">
    <property type="component" value="Unassembled WGS sequence"/>
</dbReference>
<feature type="region of interest" description="Disordered" evidence="1">
    <location>
        <begin position="1"/>
        <end position="42"/>
    </location>
</feature>
<protein>
    <submittedName>
        <fullName evidence="2">Uncharacterized protein</fullName>
    </submittedName>
</protein>
<organism evidence="2 3">
    <name type="scientific">Stephania japonica</name>
    <dbReference type="NCBI Taxonomy" id="461633"/>
    <lineage>
        <taxon>Eukaryota</taxon>
        <taxon>Viridiplantae</taxon>
        <taxon>Streptophyta</taxon>
        <taxon>Embryophyta</taxon>
        <taxon>Tracheophyta</taxon>
        <taxon>Spermatophyta</taxon>
        <taxon>Magnoliopsida</taxon>
        <taxon>Ranunculales</taxon>
        <taxon>Menispermaceae</taxon>
        <taxon>Menispermoideae</taxon>
        <taxon>Cissampelideae</taxon>
        <taxon>Stephania</taxon>
    </lineage>
</organism>
<name>A0AAP0J0Q9_9MAGN</name>
<gene>
    <name evidence="2" type="ORF">Sjap_013970</name>
</gene>
<accession>A0AAP0J0Q9</accession>
<reference evidence="2 3" key="1">
    <citation type="submission" date="2024-01" db="EMBL/GenBank/DDBJ databases">
        <title>Genome assemblies of Stephania.</title>
        <authorList>
            <person name="Yang L."/>
        </authorList>
    </citation>
    <scope>NUCLEOTIDE SEQUENCE [LARGE SCALE GENOMIC DNA]</scope>
    <source>
        <strain evidence="2">QJT</strain>
        <tissue evidence="2">Leaf</tissue>
    </source>
</reference>
<keyword evidence="3" id="KW-1185">Reference proteome</keyword>
<dbReference type="EMBL" id="JBBNAE010000005">
    <property type="protein sequence ID" value="KAK9124368.1"/>
    <property type="molecule type" value="Genomic_DNA"/>
</dbReference>